<keyword evidence="7 13" id="KW-0547">Nucleotide-binding</keyword>
<protein>
    <recommendedName>
        <fullName evidence="4">Methionine--tRNA ligase</fullName>
        <ecNumber evidence="3">6.1.1.10</ecNumber>
    </recommendedName>
    <alternativeName>
        <fullName evidence="12">Methionyl-tRNA synthetase</fullName>
    </alternativeName>
</protein>
<feature type="domain" description="Methionyl-tRNA synthetase anticodon-binding" evidence="16">
    <location>
        <begin position="370"/>
        <end position="507"/>
    </location>
</feature>
<dbReference type="EMBL" id="MOBU01000001">
    <property type="protein sequence ID" value="RON72686.1"/>
    <property type="molecule type" value="Genomic_DNA"/>
</dbReference>
<name>A0A423LWJ5_PSEFL</name>
<evidence type="ECO:0000256" key="6">
    <source>
        <dbReference type="ARBA" id="ARBA00022723"/>
    </source>
</evidence>
<evidence type="ECO:0000256" key="11">
    <source>
        <dbReference type="ARBA" id="ARBA00023146"/>
    </source>
</evidence>
<comment type="caution">
    <text evidence="17">The sequence shown here is derived from an EMBL/GenBank/DDBJ whole genome shotgun (WGS) entry which is preliminary data.</text>
</comment>
<dbReference type="FunFam" id="2.170.220.10:FF:000003">
    <property type="entry name" value="Methionine--tRNA ligase"/>
    <property type="match status" value="1"/>
</dbReference>
<organism evidence="17 18">
    <name type="scientific">Pseudomonas fluorescens</name>
    <dbReference type="NCBI Taxonomy" id="294"/>
    <lineage>
        <taxon>Bacteria</taxon>
        <taxon>Pseudomonadati</taxon>
        <taxon>Pseudomonadota</taxon>
        <taxon>Gammaproteobacteria</taxon>
        <taxon>Pseudomonadales</taxon>
        <taxon>Pseudomonadaceae</taxon>
        <taxon>Pseudomonas</taxon>
    </lineage>
</organism>
<evidence type="ECO:0000256" key="12">
    <source>
        <dbReference type="ARBA" id="ARBA00030904"/>
    </source>
</evidence>
<keyword evidence="10 13" id="KW-0648">Protein biosynthesis</keyword>
<dbReference type="PANTHER" id="PTHR43326:SF1">
    <property type="entry name" value="METHIONINE--TRNA LIGASE, MITOCHONDRIAL"/>
    <property type="match status" value="1"/>
</dbReference>
<evidence type="ECO:0000256" key="1">
    <source>
        <dbReference type="ARBA" id="ARBA00001947"/>
    </source>
</evidence>
<evidence type="ECO:0000313" key="18">
    <source>
        <dbReference type="Proteomes" id="UP000285757"/>
    </source>
</evidence>
<feature type="domain" description="tRNA synthetases class I catalytic" evidence="14">
    <location>
        <begin position="13"/>
        <end position="122"/>
    </location>
</feature>
<dbReference type="Proteomes" id="UP000285757">
    <property type="component" value="Unassembled WGS sequence"/>
</dbReference>
<keyword evidence="8" id="KW-0862">Zinc</keyword>
<dbReference type="InterPro" id="IPR009080">
    <property type="entry name" value="tRNAsynth_Ia_anticodon-bd"/>
</dbReference>
<comment type="function">
    <text evidence="2">Is required not only for elongation of protein synthesis but also for the initiation of all mRNA translation through initiator tRNA(fMet) aminoacylation.</text>
</comment>
<dbReference type="SUPFAM" id="SSF52374">
    <property type="entry name" value="Nucleotidylyl transferase"/>
    <property type="match status" value="1"/>
</dbReference>
<dbReference type="Pfam" id="PF01406">
    <property type="entry name" value="tRNA-synt_1e"/>
    <property type="match status" value="1"/>
</dbReference>
<evidence type="ECO:0000256" key="5">
    <source>
        <dbReference type="ARBA" id="ARBA00022598"/>
    </source>
</evidence>
<dbReference type="GO" id="GO:0004825">
    <property type="term" value="F:methionine-tRNA ligase activity"/>
    <property type="evidence" value="ECO:0007669"/>
    <property type="project" value="UniProtKB-EC"/>
</dbReference>
<comment type="cofactor">
    <cofactor evidence="1">
        <name>Zn(2+)</name>
        <dbReference type="ChEBI" id="CHEBI:29105"/>
    </cofactor>
</comment>
<accession>A0A423LWJ5</accession>
<dbReference type="Pfam" id="PF09334">
    <property type="entry name" value="tRNA-synt_1g"/>
    <property type="match status" value="1"/>
</dbReference>
<sequence length="508" mass="58015">MESIYITTPIYYVNDRPHMGHAYASIHADVLARYSRLAGRNTFFLTGADEHGEKIAKAATENGELTQAFVNRNAQLFIKAWKELGVEPDDFVRTTLPAHKAYVSQALQRLYNQGDIYQAEYEGLYSIGQERFVTEKELIDGKLPEDKEPPQLRRETNYFFRMEKYRIWVKEFIESNPQLIQPENYAREMLALLEEPIGDLSISRPSSRLSWGIPLPWDADHVTYVWFDALLSYVSPLATNEAGFARYWPNVRHIIGKDILRPHTLFWLAMCKALELDPYKKLFVSGHLLGSDGRKMSKSLNNGVDPLAAAEKYTSDVLRFVLVREIPFGVDGVISEKVIENRLDKDLANDLGNLVSRTLTMIGLYCDFRVPVSSAYADEEAALQEQARHLQEGIMEWVDDMKIRLAMENVMAFVREMNRYVSACAPWKLAKDPSQRERLQAVLQTLHEGLVVVSTLLSPVLPEKMKALRVALGVEEQPQSLHQPWQFDRGVEVTNAPFILFAKVNTES</sequence>
<feature type="domain" description="Methionyl/Leucyl tRNA synthetase" evidence="15">
    <location>
        <begin position="136"/>
        <end position="359"/>
    </location>
</feature>
<dbReference type="InterPro" id="IPR015413">
    <property type="entry name" value="Methionyl/Leucyl_tRNA_Synth"/>
</dbReference>
<reference evidence="17 18" key="1">
    <citation type="submission" date="2016-10" db="EMBL/GenBank/DDBJ databases">
        <title>Comparative genome analysis of multiple Pseudomonas spp. focuses on biocontrol and plant growth promoting traits.</title>
        <authorList>
            <person name="Tao X.-Y."/>
            <person name="Taylor C.G."/>
        </authorList>
    </citation>
    <scope>NUCLEOTIDE SEQUENCE [LARGE SCALE GENOMIC DNA]</scope>
    <source>
        <strain evidence="17 18">24D3</strain>
    </source>
</reference>
<dbReference type="InterPro" id="IPR023457">
    <property type="entry name" value="Met-tRNA_synth_2"/>
</dbReference>
<evidence type="ECO:0000256" key="8">
    <source>
        <dbReference type="ARBA" id="ARBA00022833"/>
    </source>
</evidence>
<evidence type="ECO:0000259" key="15">
    <source>
        <dbReference type="Pfam" id="PF09334"/>
    </source>
</evidence>
<proteinExistence type="inferred from homology"/>
<dbReference type="CDD" id="cd07957">
    <property type="entry name" value="Anticodon_Ia_Met"/>
    <property type="match status" value="1"/>
</dbReference>
<keyword evidence="9 13" id="KW-0067">ATP-binding</keyword>
<evidence type="ECO:0000259" key="14">
    <source>
        <dbReference type="Pfam" id="PF01406"/>
    </source>
</evidence>
<evidence type="ECO:0000256" key="2">
    <source>
        <dbReference type="ARBA" id="ARBA00003314"/>
    </source>
</evidence>
<dbReference type="Gene3D" id="2.170.220.10">
    <property type="match status" value="1"/>
</dbReference>
<dbReference type="GO" id="GO:0046872">
    <property type="term" value="F:metal ion binding"/>
    <property type="evidence" value="ECO:0007669"/>
    <property type="project" value="UniProtKB-KW"/>
</dbReference>
<dbReference type="Pfam" id="PF19303">
    <property type="entry name" value="Anticodon_3"/>
    <property type="match status" value="1"/>
</dbReference>
<dbReference type="RefSeq" id="WP_123529521.1">
    <property type="nucleotide sequence ID" value="NZ_MOBU01000001.1"/>
</dbReference>
<keyword evidence="5 13" id="KW-0436">Ligase</keyword>
<evidence type="ECO:0000256" key="13">
    <source>
        <dbReference type="RuleBase" id="RU363039"/>
    </source>
</evidence>
<evidence type="ECO:0000256" key="3">
    <source>
        <dbReference type="ARBA" id="ARBA00012838"/>
    </source>
</evidence>
<dbReference type="InterPro" id="IPR032678">
    <property type="entry name" value="tRNA-synt_1_cat_dom"/>
</dbReference>
<evidence type="ECO:0000256" key="10">
    <source>
        <dbReference type="ARBA" id="ARBA00022917"/>
    </source>
</evidence>
<dbReference type="AlphaFoldDB" id="A0A423LWJ5"/>
<keyword evidence="6" id="KW-0479">Metal-binding</keyword>
<dbReference type="InterPro" id="IPR014758">
    <property type="entry name" value="Met-tRNA_synth"/>
</dbReference>
<dbReference type="CDD" id="cd00814">
    <property type="entry name" value="MetRS_core"/>
    <property type="match status" value="1"/>
</dbReference>
<dbReference type="PRINTS" id="PR01041">
    <property type="entry name" value="TRNASYNTHMET"/>
</dbReference>
<dbReference type="InterPro" id="IPR041872">
    <property type="entry name" value="Anticodon_Met"/>
</dbReference>
<dbReference type="NCBIfam" id="TIGR00398">
    <property type="entry name" value="metG"/>
    <property type="match status" value="1"/>
</dbReference>
<dbReference type="Gene3D" id="1.10.730.10">
    <property type="entry name" value="Isoleucyl-tRNA Synthetase, Domain 1"/>
    <property type="match status" value="1"/>
</dbReference>
<dbReference type="SUPFAM" id="SSF47323">
    <property type="entry name" value="Anticodon-binding domain of a subclass of class I aminoacyl-tRNA synthetases"/>
    <property type="match status" value="1"/>
</dbReference>
<comment type="similarity">
    <text evidence="13">Belongs to the class-I aminoacyl-tRNA synthetase family.</text>
</comment>
<keyword evidence="11 13" id="KW-0030">Aminoacyl-tRNA synthetase</keyword>
<evidence type="ECO:0000256" key="9">
    <source>
        <dbReference type="ARBA" id="ARBA00022840"/>
    </source>
</evidence>
<dbReference type="EC" id="6.1.1.10" evidence="3"/>
<evidence type="ECO:0000256" key="4">
    <source>
        <dbReference type="ARBA" id="ARBA00018753"/>
    </source>
</evidence>
<dbReference type="InterPro" id="IPR014729">
    <property type="entry name" value="Rossmann-like_a/b/a_fold"/>
</dbReference>
<gene>
    <name evidence="17" type="ORF">BK671_01305</name>
</gene>
<dbReference type="GO" id="GO:0005524">
    <property type="term" value="F:ATP binding"/>
    <property type="evidence" value="ECO:0007669"/>
    <property type="project" value="UniProtKB-KW"/>
</dbReference>
<dbReference type="Gene3D" id="3.40.50.620">
    <property type="entry name" value="HUPs"/>
    <property type="match status" value="1"/>
</dbReference>
<evidence type="ECO:0000256" key="7">
    <source>
        <dbReference type="ARBA" id="ARBA00022741"/>
    </source>
</evidence>
<evidence type="ECO:0000313" key="17">
    <source>
        <dbReference type="EMBL" id="RON72686.1"/>
    </source>
</evidence>
<evidence type="ECO:0000259" key="16">
    <source>
        <dbReference type="Pfam" id="PF19303"/>
    </source>
</evidence>
<dbReference type="InterPro" id="IPR033911">
    <property type="entry name" value="MetRS_core"/>
</dbReference>
<dbReference type="GO" id="GO:0006431">
    <property type="term" value="P:methionyl-tRNA aminoacylation"/>
    <property type="evidence" value="ECO:0007669"/>
    <property type="project" value="InterPro"/>
</dbReference>
<dbReference type="PANTHER" id="PTHR43326">
    <property type="entry name" value="METHIONYL-TRNA SYNTHETASE"/>
    <property type="match status" value="1"/>
</dbReference>